<dbReference type="PANTHER" id="PTHR23159:SF31">
    <property type="entry name" value="CENTROSOME-ASSOCIATED PROTEIN CEP250 ISOFORM X1"/>
    <property type="match status" value="1"/>
</dbReference>
<dbReference type="Gene3D" id="1.10.287.1490">
    <property type="match status" value="1"/>
</dbReference>
<name>A0A976M3L3_THEOR</name>
<dbReference type="Proteomes" id="UP000244803">
    <property type="component" value="Chromosome 1"/>
</dbReference>
<feature type="coiled-coil region" evidence="1">
    <location>
        <begin position="553"/>
        <end position="748"/>
    </location>
</feature>
<dbReference type="EMBL" id="CP056065">
    <property type="protein sequence ID" value="UKJ87700.2"/>
    <property type="molecule type" value="Genomic_DNA"/>
</dbReference>
<dbReference type="PANTHER" id="PTHR23159">
    <property type="entry name" value="CENTROSOMAL PROTEIN 2"/>
    <property type="match status" value="1"/>
</dbReference>
<feature type="compositionally biased region" description="Basic and acidic residues" evidence="2">
    <location>
        <begin position="873"/>
        <end position="916"/>
    </location>
</feature>
<dbReference type="OrthoDB" id="364973at2759"/>
<reference evidence="3" key="1">
    <citation type="submission" date="2022-07" db="EMBL/GenBank/DDBJ databases">
        <title>Evaluation of T. orientalis genome assembly methods using nanopore sequencing and analysis of variation between genomes.</title>
        <authorList>
            <person name="Yam J."/>
            <person name="Micallef M.L."/>
            <person name="Liu M."/>
            <person name="Djordjevic S.P."/>
            <person name="Bogema D.R."/>
            <person name="Jenkins C."/>
        </authorList>
    </citation>
    <scope>NUCLEOTIDE SEQUENCE</scope>
    <source>
        <strain evidence="3">Fish Creek</strain>
    </source>
</reference>
<dbReference type="AlphaFoldDB" id="A0A976M3L3"/>
<proteinExistence type="predicted"/>
<accession>A0A976M3L3</accession>
<evidence type="ECO:0000256" key="1">
    <source>
        <dbReference type="SAM" id="Coils"/>
    </source>
</evidence>
<feature type="region of interest" description="Disordered" evidence="2">
    <location>
        <begin position="837"/>
        <end position="955"/>
    </location>
</feature>
<feature type="compositionally biased region" description="Basic and acidic residues" evidence="2">
    <location>
        <begin position="924"/>
        <end position="951"/>
    </location>
</feature>
<evidence type="ECO:0000256" key="2">
    <source>
        <dbReference type="SAM" id="MobiDB-lite"/>
    </source>
</evidence>
<gene>
    <name evidence="3" type="ORF">MACJ_000140</name>
</gene>
<protein>
    <submittedName>
        <fullName evidence="3">Uncharacterized protein</fullName>
    </submittedName>
</protein>
<keyword evidence="1" id="KW-0175">Coiled coil</keyword>
<feature type="coiled-coil region" evidence="1">
    <location>
        <begin position="259"/>
        <end position="514"/>
    </location>
</feature>
<evidence type="ECO:0000313" key="3">
    <source>
        <dbReference type="EMBL" id="UKJ87700.2"/>
    </source>
</evidence>
<sequence>MKFLTSIYREALPADYESPVTEANAYDLQQILYKHNRVFGSVYKFENFRNVFSSPPVSSESVTFLKFWQGVESLLVKGSRISPSMPDVLEKACFVDDPYVTSMRYFRDEILKNEISLTKTELIETIKKSQESSELADFWPKVAENTKKMFVEENVSVLGVSYMVYNFFVKKYSLDLESTIDAENEQTSFSSDEFYESKTVTESAVDYDEQKMDFKLEESKLDESNRDFKFDDSIWNYEYKYRKLLFDLETSLPKIYTSYSEAKSELNQAKEDLKRVTEANDELKNQFSTEKMELIKTNRSLEEKMNEIQEKNSELNGVLVSRDTEIEDLTRRVDDLTEKYNSSDSYKFSKELLVYKARCEGLERSNDGLNSRIEELERMIESLDQQREERDLVQENYELESKNRELVEANELLQSENEELSAENKELVDKNERVEEERKELMEKIRNLEKELEELKKTNRELQGTINRMQEESIDLMNEVEDLNQHKDELSEENKNLQNAVEKLREKMNQTSLEREGVDDSYELVDGQGESVEKLRLDNELLQSELRDSKLFIEDYKIKVEDYKQTIENYKSTIEGYRVKVGEYESDLRSSKETIKEYREMIEKYTENKKNIDENSKASASSSDYEESEKLLNELKALKRENELLESEYMKLRRENEIKTEELRNLKKEMDELSEQNKYLVKKQELEKQMYDQQLVSQQIQDQKKELNQKQSELDTYKKKLTETEKRLDDIELQNSNLKEKLTDVIHENISLVAKLELMNIPSPQNATNKLMEMIGKYNDIQSPASYDSETTDYDISEVSELPTSENRLKISPELAETRRLNTLNAIKFGLIKTNTDRTRSSRSNRGLENSKGDVSNQERVSNEKVNTNRTDGTNRTERTERLQKLKNPDTHRTSSTEKTEQIDTHRTDRTTRVESSRPANSWNKREGRSASMIRRETGKLKRTESIRDESPGESYYDSLSLSNYDEMGISEEPDIIQNAITYISKKLNLK</sequence>
<feature type="compositionally biased region" description="Polar residues" evidence="2">
    <location>
        <begin position="853"/>
        <end position="872"/>
    </location>
</feature>
<evidence type="ECO:0000313" key="4">
    <source>
        <dbReference type="Proteomes" id="UP000244803"/>
    </source>
</evidence>
<organism evidence="3 4">
    <name type="scientific">Theileria orientalis</name>
    <dbReference type="NCBI Taxonomy" id="68886"/>
    <lineage>
        <taxon>Eukaryota</taxon>
        <taxon>Sar</taxon>
        <taxon>Alveolata</taxon>
        <taxon>Apicomplexa</taxon>
        <taxon>Aconoidasida</taxon>
        <taxon>Piroplasmida</taxon>
        <taxon>Theileriidae</taxon>
        <taxon>Theileria</taxon>
    </lineage>
</organism>